<dbReference type="AlphaFoldDB" id="A0A0B4EFX1"/>
<dbReference type="Proteomes" id="UP000031184">
    <property type="component" value="Unassembled WGS sequence"/>
</dbReference>
<gene>
    <name evidence="1" type="ORF">C095_10740</name>
</gene>
<accession>A0A0B4EFX1</accession>
<name>A0A0B4EFX1_9FUSO</name>
<evidence type="ECO:0000313" key="1">
    <source>
        <dbReference type="EMBL" id="KID48181.1"/>
    </source>
</evidence>
<evidence type="ECO:0000313" key="2">
    <source>
        <dbReference type="Proteomes" id="UP000031184"/>
    </source>
</evidence>
<sequence length="44" mass="5310">MVLPFLKNKKAVSKKTAFFISRDIFEKWKDWNGNILKYIQDNSF</sequence>
<dbReference type="EMBL" id="AUZI01000027">
    <property type="protein sequence ID" value="KID48181.1"/>
    <property type="molecule type" value="Genomic_DNA"/>
</dbReference>
<proteinExistence type="predicted"/>
<comment type="caution">
    <text evidence="1">The sequence shown here is derived from an EMBL/GenBank/DDBJ whole genome shotgun (WGS) entry which is preliminary data.</text>
</comment>
<reference evidence="1 2" key="1">
    <citation type="submission" date="2013-08" db="EMBL/GenBank/DDBJ databases">
        <title>An opportunistic ruminal bacterium that causes liver abscesses in cattle.</title>
        <authorList>
            <person name="Benahmed F.H."/>
            <person name="Rasmussen M."/>
            <person name="Harbottle H."/>
            <person name="Soppet D."/>
            <person name="Nagaraja T.G."/>
            <person name="Davidson M."/>
        </authorList>
    </citation>
    <scope>NUCLEOTIDE SEQUENCE [LARGE SCALE GENOMIC DNA]</scope>
    <source>
        <strain evidence="1 2">B35</strain>
    </source>
</reference>
<organism evidence="1 2">
    <name type="scientific">Fusobacterium necrophorum subsp. funduliforme B35</name>
    <dbReference type="NCBI Taxonomy" id="1226633"/>
    <lineage>
        <taxon>Bacteria</taxon>
        <taxon>Fusobacteriati</taxon>
        <taxon>Fusobacteriota</taxon>
        <taxon>Fusobacteriia</taxon>
        <taxon>Fusobacteriales</taxon>
        <taxon>Fusobacteriaceae</taxon>
        <taxon>Fusobacterium</taxon>
    </lineage>
</organism>
<protein>
    <submittedName>
        <fullName evidence="1">Uncharacterized protein</fullName>
    </submittedName>
</protein>